<organism evidence="8 9">
    <name type="scientific">Actimicrobium antarcticum</name>
    <dbReference type="NCBI Taxonomy" id="1051899"/>
    <lineage>
        <taxon>Bacteria</taxon>
        <taxon>Pseudomonadati</taxon>
        <taxon>Pseudomonadota</taxon>
        <taxon>Betaproteobacteria</taxon>
        <taxon>Burkholderiales</taxon>
        <taxon>Oxalobacteraceae</taxon>
        <taxon>Actimicrobium</taxon>
    </lineage>
</organism>
<evidence type="ECO:0000313" key="8">
    <source>
        <dbReference type="EMBL" id="GAA4031827.1"/>
    </source>
</evidence>
<gene>
    <name evidence="8" type="ORF">GCM10022212_33260</name>
</gene>
<dbReference type="Pfam" id="PF03544">
    <property type="entry name" value="TonB_C"/>
    <property type="match status" value="1"/>
</dbReference>
<reference evidence="9" key="1">
    <citation type="journal article" date="2019" name="Int. J. Syst. Evol. Microbiol.">
        <title>The Global Catalogue of Microorganisms (GCM) 10K type strain sequencing project: providing services to taxonomists for standard genome sequencing and annotation.</title>
        <authorList>
            <consortium name="The Broad Institute Genomics Platform"/>
            <consortium name="The Broad Institute Genome Sequencing Center for Infectious Disease"/>
            <person name="Wu L."/>
            <person name="Ma J."/>
        </authorList>
    </citation>
    <scope>NUCLEOTIDE SEQUENCE [LARGE SCALE GENOMIC DNA]</scope>
    <source>
        <strain evidence="9">JCM 16673</strain>
    </source>
</reference>
<proteinExistence type="predicted"/>
<protein>
    <recommendedName>
        <fullName evidence="7">TonB C-terminal domain-containing protein</fullName>
    </recommendedName>
</protein>
<evidence type="ECO:0000256" key="2">
    <source>
        <dbReference type="ARBA" id="ARBA00022692"/>
    </source>
</evidence>
<dbReference type="EMBL" id="BAAAZE010000014">
    <property type="protein sequence ID" value="GAA4031827.1"/>
    <property type="molecule type" value="Genomic_DNA"/>
</dbReference>
<comment type="subcellular location">
    <subcellularLocation>
        <location evidence="1">Membrane</location>
        <topology evidence="1">Single-pass membrane protein</topology>
    </subcellularLocation>
</comment>
<evidence type="ECO:0000256" key="3">
    <source>
        <dbReference type="ARBA" id="ARBA00022989"/>
    </source>
</evidence>
<keyword evidence="2 6" id="KW-0812">Transmembrane</keyword>
<evidence type="ECO:0000256" key="1">
    <source>
        <dbReference type="ARBA" id="ARBA00004167"/>
    </source>
</evidence>
<evidence type="ECO:0000313" key="9">
    <source>
        <dbReference type="Proteomes" id="UP001501353"/>
    </source>
</evidence>
<name>A0ABP7TVK8_9BURK</name>
<dbReference type="Proteomes" id="UP001501353">
    <property type="component" value="Unassembled WGS sequence"/>
</dbReference>
<evidence type="ECO:0000256" key="4">
    <source>
        <dbReference type="ARBA" id="ARBA00023136"/>
    </source>
</evidence>
<dbReference type="NCBIfam" id="TIGR01352">
    <property type="entry name" value="tonB_Cterm"/>
    <property type="match status" value="1"/>
</dbReference>
<evidence type="ECO:0000256" key="6">
    <source>
        <dbReference type="SAM" id="Phobius"/>
    </source>
</evidence>
<dbReference type="PROSITE" id="PS52015">
    <property type="entry name" value="TONB_CTD"/>
    <property type="match status" value="1"/>
</dbReference>
<evidence type="ECO:0000259" key="7">
    <source>
        <dbReference type="PROSITE" id="PS52015"/>
    </source>
</evidence>
<evidence type="ECO:0000256" key="5">
    <source>
        <dbReference type="SAM" id="MobiDB-lite"/>
    </source>
</evidence>
<accession>A0ABP7TVK8</accession>
<keyword evidence="4 6" id="KW-0472">Membrane</keyword>
<feature type="region of interest" description="Disordered" evidence="5">
    <location>
        <begin position="77"/>
        <end position="124"/>
    </location>
</feature>
<sequence>MSIVNPLSLDAFHTPGGALRTPYLRRKTRGWQSFGIALAIESLTIAGVIGWFALHPAMPVLHVVPITIKALTVSEPTPTPVAPPLPLPAPSKPLPPPPPPPLPVSAPRSKAPAPARPEAAPQTVAPVEAAPKVSVPTAFSAPVPVAPPLAPAAVAAIPSGPSADYIARVKAAVQAAVIYPSAALSLEFRGRARVAFTLRDGIPSEARIVTGSGMGLIDRAALQSIQAAAYPPPPPSAQGREDSYQVWVEFNF</sequence>
<dbReference type="RefSeq" id="WP_344765016.1">
    <property type="nucleotide sequence ID" value="NZ_BAAAZE010000014.1"/>
</dbReference>
<feature type="compositionally biased region" description="Pro residues" evidence="5">
    <location>
        <begin position="77"/>
        <end position="104"/>
    </location>
</feature>
<comment type="caution">
    <text evidence="8">The sequence shown here is derived from an EMBL/GenBank/DDBJ whole genome shotgun (WGS) entry which is preliminary data.</text>
</comment>
<feature type="transmembrane region" description="Helical" evidence="6">
    <location>
        <begin position="34"/>
        <end position="54"/>
    </location>
</feature>
<dbReference type="SUPFAM" id="SSF74653">
    <property type="entry name" value="TolA/TonB C-terminal domain"/>
    <property type="match status" value="1"/>
</dbReference>
<dbReference type="InterPro" id="IPR037682">
    <property type="entry name" value="TonB_C"/>
</dbReference>
<dbReference type="Gene3D" id="3.30.1150.10">
    <property type="match status" value="1"/>
</dbReference>
<dbReference type="InterPro" id="IPR006260">
    <property type="entry name" value="TonB/TolA_C"/>
</dbReference>
<feature type="compositionally biased region" description="Low complexity" evidence="5">
    <location>
        <begin position="105"/>
        <end position="121"/>
    </location>
</feature>
<feature type="domain" description="TonB C-terminal" evidence="7">
    <location>
        <begin position="164"/>
        <end position="252"/>
    </location>
</feature>
<keyword evidence="3 6" id="KW-1133">Transmembrane helix</keyword>
<keyword evidence="9" id="KW-1185">Reference proteome</keyword>